<organism evidence="2">
    <name type="scientific">Microvirus mar35</name>
    <dbReference type="NCBI Taxonomy" id="2851169"/>
    <lineage>
        <taxon>Viruses</taxon>
        <taxon>Monodnaviria</taxon>
        <taxon>Sangervirae</taxon>
        <taxon>Phixviricota</taxon>
        <taxon>Malgrandaviricetes</taxon>
        <taxon>Petitvirales</taxon>
        <taxon>Microviridae</taxon>
    </lineage>
</organism>
<reference evidence="2" key="1">
    <citation type="submission" date="2021-04" db="EMBL/GenBank/DDBJ databases">
        <title>Genomes of microviruses identified in yellow-bellied marmot fecal samples.</title>
        <authorList>
            <person name="Varsani A."/>
            <person name="Kraberger S."/>
            <person name="Chatterjee A."/>
            <person name="Richet C."/>
            <person name="Fontenele R.S."/>
            <person name="Schmidlin K."/>
            <person name="Blumstein D.T."/>
        </authorList>
    </citation>
    <scope>NUCLEOTIDE SEQUENCE</scope>
    <source>
        <strain evidence="2">Mar35</strain>
    </source>
</reference>
<accession>A0A8F5RC15</accession>
<protein>
    <submittedName>
        <fullName evidence="2">Uncharacterized protein</fullName>
    </submittedName>
</protein>
<dbReference type="EMBL" id="MZ089781">
    <property type="protein sequence ID" value="QXN75174.1"/>
    <property type="molecule type" value="Genomic_DNA"/>
</dbReference>
<keyword evidence="1" id="KW-0812">Transmembrane</keyword>
<evidence type="ECO:0000256" key="1">
    <source>
        <dbReference type="SAM" id="Phobius"/>
    </source>
</evidence>
<sequence length="156" mass="17863">MKLLRLKVFLHVFLLAVNALAISKILRLVTPPWATVFKTPISTEFRLITLLLLVLMIPIALLTLCRIYVFLVLTTKSAIFLSPRLLGFVRLVIQMFLNLPPHPNPLSHPKSLMVNRSCLLDAWNESSGHLFLTIYARRVPTCRVVRTFNYKSLIII</sequence>
<evidence type="ECO:0000313" key="2">
    <source>
        <dbReference type="EMBL" id="QXN75174.1"/>
    </source>
</evidence>
<keyword evidence="1" id="KW-1133">Transmembrane helix</keyword>
<name>A0A8F5RC15_9VIRU</name>
<keyword evidence="1" id="KW-0472">Membrane</keyword>
<feature type="transmembrane region" description="Helical" evidence="1">
    <location>
        <begin position="45"/>
        <end position="71"/>
    </location>
</feature>
<proteinExistence type="predicted"/>